<proteinExistence type="predicted"/>
<dbReference type="Proteomes" id="UP001359485">
    <property type="component" value="Unassembled WGS sequence"/>
</dbReference>
<feature type="signal peptide" evidence="2">
    <location>
        <begin position="1"/>
        <end position="21"/>
    </location>
</feature>
<organism evidence="3 4">
    <name type="scientific">Polyplax serrata</name>
    <name type="common">Common mouse louse</name>
    <dbReference type="NCBI Taxonomy" id="468196"/>
    <lineage>
        <taxon>Eukaryota</taxon>
        <taxon>Metazoa</taxon>
        <taxon>Ecdysozoa</taxon>
        <taxon>Arthropoda</taxon>
        <taxon>Hexapoda</taxon>
        <taxon>Insecta</taxon>
        <taxon>Pterygota</taxon>
        <taxon>Neoptera</taxon>
        <taxon>Paraneoptera</taxon>
        <taxon>Psocodea</taxon>
        <taxon>Troctomorpha</taxon>
        <taxon>Phthiraptera</taxon>
        <taxon>Anoplura</taxon>
        <taxon>Polyplacidae</taxon>
        <taxon>Polyplax</taxon>
    </lineage>
</organism>
<feature type="region of interest" description="Disordered" evidence="1">
    <location>
        <begin position="868"/>
        <end position="1226"/>
    </location>
</feature>
<gene>
    <name evidence="3" type="ORF">RUM44_002008</name>
</gene>
<feature type="compositionally biased region" description="Basic and acidic residues" evidence="1">
    <location>
        <begin position="285"/>
        <end position="308"/>
    </location>
</feature>
<feature type="compositionally biased region" description="Basic and acidic residues" evidence="1">
    <location>
        <begin position="404"/>
        <end position="413"/>
    </location>
</feature>
<protein>
    <submittedName>
        <fullName evidence="3">Uncharacterized protein</fullName>
    </submittedName>
</protein>
<feature type="region of interest" description="Disordered" evidence="1">
    <location>
        <begin position="726"/>
        <end position="772"/>
    </location>
</feature>
<keyword evidence="4" id="KW-1185">Reference proteome</keyword>
<feature type="compositionally biased region" description="Basic and acidic residues" evidence="1">
    <location>
        <begin position="941"/>
        <end position="956"/>
    </location>
</feature>
<keyword evidence="2" id="KW-0732">Signal</keyword>
<sequence length="1226" mass="135366">MCKSMNKWVILYACTISVINAAPREYSIDELITKPRPGEEYVNIQTMSKGKVDLKEQAFSTSHRIPELSKTNRTQEFQTSHSIPSNIPRISRSLAPESDSELNVGSETKVSYSVVEGTTIEPPLERVVTKTSIKMSKSKKIQKSLLKSGQDLVDTKSDDGFIDENAEADEEEQKIMKKKFLKNEGTQPVSEEFLQPFRFNVPLEEEVKDITYDKHLLIPNPVLITTQEPPITTFNYKNIYDKTKKGQSIITIVANNESRAKDSSQQETSYIGESIKTAESKTIAHKKETKQEKKDKYKKEEGNQKEDPGFYILPVNKQQSKHKEESYDFVDVEEKVLVPAGSSPSQSSRINIKKGPNGQDYEYEYVYYYYDEDEDEATGNGGSGAKEGKTVLATTEKVFNGHDGPAKEDREQNFVHATSTSGNKYLPTEAPKSKGSKKSRTEEVEVGRNEAAVQNVVGKNARGGIGSRFTSTNKQSEVNEVVPNSNRSGFRARSRTPTTTEEIPSVGEERLPSNTRFPPRSRANNNGVATPPQPQEVPTRSNRNREGSSQSRIRIPNSSSFVDSSSFRTHASDASVDEDSGYEAELHRKASVRGQSFEGSSRRGVRPATGVVETSEISDASRRPAIRKPVEEKRPKLSTQEVETETQETLPKVPLEDVEKTPKVPFEYEVPTASVGVNQQENSYRTTIEAHANRQIPVNEDINEQEYHQREQQHQQHQLTENFNSEIQGRPEEGRGESITTGVGFENTYSQSTSEHGQSQDTQYRTVESTTENQNSIGLTSVMMEKVALDLYAILQQAQNENNFVDGNSTDITTDSYNEGPTEYSAFDEDSTAIAGVITTTTTTSTTTTPAPTTTTTTTTAAAPVQAAGRGRYRGRAPAGKSRAKVTTTTTEVPEEVTSPKTRGRFHANHGGTRGSGLSFARKPSKTVAKEQTQEASVSEETPKATSERSFGERPRNRFRASTKSAVASTTAVPPPSAPAGGVRGLSTDRFHSRRRGGTRGSVPAVQQTAVEEIAEEEKQEVSQDGHSEEGIPPVSAVKPIRPRIGGVRPLRPGPRAPLLLPQRGVSNAAPSTTQAPEEIEEVEKEEVEHEVQFTQQTDENQEASTPPSSDALTRLKSRPRLRIGPNTNHQRPQTPAPPPTNRRKLVSSLLPKRKPNEEKPVQKVEDTEERIPEEIPIEEDQSSSADETSSTTTEAEAKGLTGLLAGKRRNLNRRPGTLYSRAPAS</sequence>
<feature type="compositionally biased region" description="Low complexity" evidence="1">
    <location>
        <begin position="868"/>
        <end position="892"/>
    </location>
</feature>
<feature type="compositionally biased region" description="Basic and acidic residues" evidence="1">
    <location>
        <begin position="439"/>
        <end position="448"/>
    </location>
</feature>
<feature type="compositionally biased region" description="Low complexity" evidence="1">
    <location>
        <begin position="1183"/>
        <end position="1195"/>
    </location>
</feature>
<feature type="region of interest" description="Disordered" evidence="1">
    <location>
        <begin position="281"/>
        <end position="310"/>
    </location>
</feature>
<comment type="caution">
    <text evidence="3">The sequence shown here is derived from an EMBL/GenBank/DDBJ whole genome shotgun (WGS) entry which is preliminary data.</text>
</comment>
<evidence type="ECO:0000313" key="4">
    <source>
        <dbReference type="Proteomes" id="UP001359485"/>
    </source>
</evidence>
<dbReference type="EMBL" id="JAWJWF010000047">
    <property type="protein sequence ID" value="KAK6622201.1"/>
    <property type="molecule type" value="Genomic_DNA"/>
</dbReference>
<feature type="compositionally biased region" description="Polar residues" evidence="1">
    <location>
        <begin position="512"/>
        <end position="528"/>
    </location>
</feature>
<feature type="chain" id="PRO_5045207090" evidence="2">
    <location>
        <begin position="22"/>
        <end position="1226"/>
    </location>
</feature>
<feature type="compositionally biased region" description="Basic and acidic residues" evidence="1">
    <location>
        <begin position="1155"/>
        <end position="1174"/>
    </location>
</feature>
<feature type="compositionally biased region" description="Low complexity" evidence="1">
    <location>
        <begin position="558"/>
        <end position="567"/>
    </location>
</feature>
<evidence type="ECO:0000313" key="3">
    <source>
        <dbReference type="EMBL" id="KAK6622201.1"/>
    </source>
</evidence>
<evidence type="ECO:0000256" key="2">
    <source>
        <dbReference type="SAM" id="SignalP"/>
    </source>
</evidence>
<feature type="compositionally biased region" description="Low complexity" evidence="1">
    <location>
        <begin position="80"/>
        <end position="93"/>
    </location>
</feature>
<feature type="region of interest" description="Disordered" evidence="1">
    <location>
        <begin position="71"/>
        <end position="102"/>
    </location>
</feature>
<feature type="compositionally biased region" description="Polar residues" evidence="1">
    <location>
        <begin position="468"/>
        <end position="488"/>
    </location>
</feature>
<name>A0ABR1ALN8_POLSC</name>
<feature type="compositionally biased region" description="Polar residues" evidence="1">
    <location>
        <begin position="536"/>
        <end position="552"/>
    </location>
</feature>
<accession>A0ABR1ALN8</accession>
<feature type="compositionally biased region" description="Polar residues" evidence="1">
    <location>
        <begin position="747"/>
        <end position="772"/>
    </location>
</feature>
<evidence type="ECO:0000256" key="1">
    <source>
        <dbReference type="SAM" id="MobiDB-lite"/>
    </source>
</evidence>
<feature type="compositionally biased region" description="Polar residues" evidence="1">
    <location>
        <begin position="1093"/>
        <end position="1112"/>
    </location>
</feature>
<feature type="region of interest" description="Disordered" evidence="1">
    <location>
        <begin position="399"/>
        <end position="649"/>
    </location>
</feature>
<reference evidence="3 4" key="1">
    <citation type="submission" date="2023-09" db="EMBL/GenBank/DDBJ databases">
        <title>Genomes of two closely related lineages of the louse Polyplax serrata with different host specificities.</title>
        <authorList>
            <person name="Martinu J."/>
            <person name="Tarabai H."/>
            <person name="Stefka J."/>
            <person name="Hypsa V."/>
        </authorList>
    </citation>
    <scope>NUCLEOTIDE SEQUENCE [LARGE SCALE GENOMIC DNA]</scope>
    <source>
        <strain evidence="3">98ZLc_SE</strain>
    </source>
</reference>
<feature type="compositionally biased region" description="Low complexity" evidence="1">
    <location>
        <begin position="962"/>
        <end position="972"/>
    </location>
</feature>
<feature type="compositionally biased region" description="Basic and acidic residues" evidence="1">
    <location>
        <begin position="1020"/>
        <end position="1030"/>
    </location>
</feature>